<dbReference type="PANTHER" id="PTHR24348:SF22">
    <property type="entry name" value="NON-SPECIFIC SERINE_THREONINE PROTEIN KINASE"/>
    <property type="match status" value="1"/>
</dbReference>
<dbReference type="InterPro" id="IPR009053">
    <property type="entry name" value="Prefoldin"/>
</dbReference>
<keyword evidence="10" id="KW-1185">Reference proteome</keyword>
<sequence>FKKKMSIQSEQEKIIQKFKLLREEVMVIKREYAKAAQEMREHKKVFNELKGMDPSRRSYRIAGGHLLESDVGTVSKFLEENIARFEILTKQLEEKLNAKLTEHDNYVQEHNIRVVSEEEAKQLQMQQLANQQNKNLPKGNMDKLTIDIKKTDVCDEDMHRYLFLTSMDDMNEEDVTEGVFTFTLDDFTCKLFSEDNKIGMGSFADIYKVSQKNGDYVALKLLKNNNTTTRYHYFNEINVLKQMNHPNIIKLLGILKGTILGIVLEYHNGGNLKHILKNWKPQYCENIKNWIMGLSSALLSMHNLNFCHGDINPFNILLSEDFKVAIFCDFGSSKRNNQKPESFAGMSCYRPPELNCSSLYTTKCDIYSFGMVMWEIFTRESPFDTSKNEIEIMWNVTYANLKPNISNEKIPTHFQGIINSCLETSPTNRITSEMLYKKIIEGP</sequence>
<dbReference type="GO" id="GO:0004674">
    <property type="term" value="F:protein serine/threonine kinase activity"/>
    <property type="evidence" value="ECO:0007669"/>
    <property type="project" value="InterPro"/>
</dbReference>
<dbReference type="InterPro" id="IPR011009">
    <property type="entry name" value="Kinase-like_dom_sf"/>
</dbReference>
<dbReference type="GO" id="GO:0034045">
    <property type="term" value="C:phagophore assembly site membrane"/>
    <property type="evidence" value="ECO:0007669"/>
    <property type="project" value="TreeGrafter"/>
</dbReference>
<evidence type="ECO:0000256" key="8">
    <source>
        <dbReference type="SAM" id="Coils"/>
    </source>
</evidence>
<proteinExistence type="inferred from homology"/>
<name>A0AAF5DH69_STRER</name>
<evidence type="ECO:0000313" key="10">
    <source>
        <dbReference type="Proteomes" id="UP000035681"/>
    </source>
</evidence>
<evidence type="ECO:0000256" key="2">
    <source>
        <dbReference type="ARBA" id="ARBA00011695"/>
    </source>
</evidence>
<feature type="binding site" evidence="7">
    <location>
        <position position="220"/>
    </location>
    <ligand>
        <name>ATP</name>
        <dbReference type="ChEBI" id="CHEBI:30616"/>
    </ligand>
</feature>
<comment type="similarity">
    <text evidence="1">Belongs to the prefoldin subunit beta family.</text>
</comment>
<dbReference type="GO" id="GO:0005524">
    <property type="term" value="F:ATP binding"/>
    <property type="evidence" value="ECO:0007669"/>
    <property type="project" value="UniProtKB-UniRule"/>
</dbReference>
<feature type="coiled-coil region" evidence="8">
    <location>
        <begin position="75"/>
        <end position="109"/>
    </location>
</feature>
<dbReference type="GO" id="GO:0005776">
    <property type="term" value="C:autophagosome"/>
    <property type="evidence" value="ECO:0007669"/>
    <property type="project" value="TreeGrafter"/>
</dbReference>
<dbReference type="GO" id="GO:0000045">
    <property type="term" value="P:autophagosome assembly"/>
    <property type="evidence" value="ECO:0007669"/>
    <property type="project" value="TreeGrafter"/>
</dbReference>
<dbReference type="InterPro" id="IPR002777">
    <property type="entry name" value="PFD_beta-like"/>
</dbReference>
<evidence type="ECO:0000256" key="5">
    <source>
        <dbReference type="ARBA" id="ARBA00022777"/>
    </source>
</evidence>
<keyword evidence="4 7" id="KW-0547">Nucleotide-binding</keyword>
<keyword evidence="6 7" id="KW-0067">ATP-binding</keyword>
<evidence type="ECO:0000256" key="7">
    <source>
        <dbReference type="PROSITE-ProRule" id="PRU10141"/>
    </source>
</evidence>
<dbReference type="Pfam" id="PF00069">
    <property type="entry name" value="Pkinase"/>
    <property type="match status" value="1"/>
</dbReference>
<dbReference type="GO" id="GO:0010506">
    <property type="term" value="P:regulation of autophagy"/>
    <property type="evidence" value="ECO:0007669"/>
    <property type="project" value="InterPro"/>
</dbReference>
<evidence type="ECO:0000313" key="11">
    <source>
        <dbReference type="WBParaSite" id="TCONS_00012153.p1"/>
    </source>
</evidence>
<dbReference type="Proteomes" id="UP000035681">
    <property type="component" value="Unplaced"/>
</dbReference>
<dbReference type="Gene3D" id="1.10.510.10">
    <property type="entry name" value="Transferase(Phosphotransferase) domain 1"/>
    <property type="match status" value="1"/>
</dbReference>
<dbReference type="AlphaFoldDB" id="A0AAF5DH69"/>
<dbReference type="SUPFAM" id="SSF46579">
    <property type="entry name" value="Prefoldin"/>
    <property type="match status" value="1"/>
</dbReference>
<dbReference type="GO" id="GO:0016272">
    <property type="term" value="C:prefoldin complex"/>
    <property type="evidence" value="ECO:0007669"/>
    <property type="project" value="InterPro"/>
</dbReference>
<accession>A0AAF5DH69</accession>
<dbReference type="Gene3D" id="1.10.287.370">
    <property type="match status" value="1"/>
</dbReference>
<dbReference type="PROSITE" id="PS50011">
    <property type="entry name" value="PROTEIN_KINASE_DOM"/>
    <property type="match status" value="1"/>
</dbReference>
<dbReference type="Pfam" id="PF01920">
    <property type="entry name" value="Prefoldin_2"/>
    <property type="match status" value="1"/>
</dbReference>
<evidence type="ECO:0000256" key="3">
    <source>
        <dbReference type="ARBA" id="ARBA00022679"/>
    </source>
</evidence>
<dbReference type="GO" id="GO:0042594">
    <property type="term" value="P:response to starvation"/>
    <property type="evidence" value="ECO:0007669"/>
    <property type="project" value="TreeGrafter"/>
</dbReference>
<dbReference type="PANTHER" id="PTHR24348">
    <property type="entry name" value="SERINE/THREONINE-PROTEIN KINASE UNC-51-RELATED"/>
    <property type="match status" value="1"/>
</dbReference>
<dbReference type="PROSITE" id="PS00107">
    <property type="entry name" value="PROTEIN_KINASE_ATP"/>
    <property type="match status" value="1"/>
</dbReference>
<dbReference type="InterPro" id="IPR045269">
    <property type="entry name" value="Atg1-like"/>
</dbReference>
<dbReference type="GO" id="GO:0000422">
    <property type="term" value="P:autophagy of mitochondrion"/>
    <property type="evidence" value="ECO:0007669"/>
    <property type="project" value="TreeGrafter"/>
</dbReference>
<dbReference type="InterPro" id="IPR000719">
    <property type="entry name" value="Prot_kinase_dom"/>
</dbReference>
<keyword evidence="5" id="KW-0418">Kinase</keyword>
<organism evidence="10 11">
    <name type="scientific">Strongyloides stercoralis</name>
    <name type="common">Threadworm</name>
    <dbReference type="NCBI Taxonomy" id="6248"/>
    <lineage>
        <taxon>Eukaryota</taxon>
        <taxon>Metazoa</taxon>
        <taxon>Ecdysozoa</taxon>
        <taxon>Nematoda</taxon>
        <taxon>Chromadorea</taxon>
        <taxon>Rhabditida</taxon>
        <taxon>Tylenchina</taxon>
        <taxon>Panagrolaimomorpha</taxon>
        <taxon>Strongyloidoidea</taxon>
        <taxon>Strongyloididae</taxon>
        <taxon>Strongyloides</taxon>
    </lineage>
</organism>
<evidence type="ECO:0000259" key="9">
    <source>
        <dbReference type="PROSITE" id="PS50011"/>
    </source>
</evidence>
<dbReference type="GO" id="GO:0051082">
    <property type="term" value="F:unfolded protein binding"/>
    <property type="evidence" value="ECO:0007669"/>
    <property type="project" value="InterPro"/>
</dbReference>
<dbReference type="GO" id="GO:0006457">
    <property type="term" value="P:protein folding"/>
    <property type="evidence" value="ECO:0007669"/>
    <property type="project" value="InterPro"/>
</dbReference>
<dbReference type="InterPro" id="IPR017441">
    <property type="entry name" value="Protein_kinase_ATP_BS"/>
</dbReference>
<dbReference type="WBParaSite" id="TCONS_00012153.p1">
    <property type="protein sequence ID" value="TCONS_00012153.p1"/>
    <property type="gene ID" value="XLOC_007572"/>
</dbReference>
<evidence type="ECO:0000256" key="1">
    <source>
        <dbReference type="ARBA" id="ARBA00008045"/>
    </source>
</evidence>
<feature type="domain" description="Protein kinase" evidence="9">
    <location>
        <begin position="192"/>
        <end position="443"/>
    </location>
</feature>
<dbReference type="GO" id="GO:0034727">
    <property type="term" value="P:piecemeal microautophagy of the nucleus"/>
    <property type="evidence" value="ECO:0007669"/>
    <property type="project" value="TreeGrafter"/>
</dbReference>
<evidence type="ECO:0000256" key="6">
    <source>
        <dbReference type="ARBA" id="ARBA00022840"/>
    </source>
</evidence>
<reference evidence="11" key="1">
    <citation type="submission" date="2024-02" db="UniProtKB">
        <authorList>
            <consortium name="WormBaseParasite"/>
        </authorList>
    </citation>
    <scope>IDENTIFICATION</scope>
</reference>
<comment type="subunit">
    <text evidence="2">Heterohexamer of two PFD-alpha type and four PFD-beta type subunits.</text>
</comment>
<dbReference type="GO" id="GO:0005829">
    <property type="term" value="C:cytosol"/>
    <property type="evidence" value="ECO:0007669"/>
    <property type="project" value="TreeGrafter"/>
</dbReference>
<keyword evidence="3" id="KW-0808">Transferase</keyword>
<dbReference type="GO" id="GO:0061709">
    <property type="term" value="P:reticulophagy"/>
    <property type="evidence" value="ECO:0007669"/>
    <property type="project" value="TreeGrafter"/>
</dbReference>
<evidence type="ECO:0000256" key="4">
    <source>
        <dbReference type="ARBA" id="ARBA00022741"/>
    </source>
</evidence>
<keyword evidence="8" id="KW-0175">Coiled coil</keyword>
<protein>
    <submittedName>
        <fullName evidence="11">Prefoldin subunit 2</fullName>
    </submittedName>
</protein>
<dbReference type="SUPFAM" id="SSF56112">
    <property type="entry name" value="Protein kinase-like (PK-like)"/>
    <property type="match status" value="1"/>
</dbReference>